<organism evidence="3 4">
    <name type="scientific">Stella humosa</name>
    <dbReference type="NCBI Taxonomy" id="94"/>
    <lineage>
        <taxon>Bacteria</taxon>
        <taxon>Pseudomonadati</taxon>
        <taxon>Pseudomonadota</taxon>
        <taxon>Alphaproteobacteria</taxon>
        <taxon>Rhodospirillales</taxon>
        <taxon>Stellaceae</taxon>
        <taxon>Stella</taxon>
    </lineage>
</organism>
<dbReference type="InterPro" id="IPR042100">
    <property type="entry name" value="Bug_dom1"/>
</dbReference>
<dbReference type="InterPro" id="IPR005064">
    <property type="entry name" value="BUG"/>
</dbReference>
<keyword evidence="2" id="KW-0732">Signal</keyword>
<dbReference type="OrthoDB" id="8196049at2"/>
<sequence length="323" mass="33105">MRGMWRGLVGVAVASLVAVGGAAAQTYPTKPIRWILPYPPGGGTDVMGRLVAEAVAPRLGQQVIVVNQSGASGTVGSDAVRRADPDGYTLLFNASIFVLGRNVVKAAPYDPVADFTPVARIGEVPLILLASNGVTGQTIPEIVAAAKANPSGFNFGLSSLGSAGHLATLEFIRLAGTRIETIAYRGASPALTDLVAGNVQLMIDPITTLLPQAQAGRAKAVAVTAAARSPLAPDVPTTAEAGMPGLVLASWYGVWGPKGLPPAVVARVSAAMADAAKDPAFIAKLATYGIQPTYMGPAEFPGFMQADIDRSIALLRAAGFQPE</sequence>
<gene>
    <name evidence="3" type="ORF">EDC65_2096</name>
</gene>
<comment type="similarity">
    <text evidence="1">Belongs to the UPF0065 (bug) family.</text>
</comment>
<name>A0A3N1MC18_9PROT</name>
<keyword evidence="3" id="KW-0675">Receptor</keyword>
<keyword evidence="4" id="KW-1185">Reference proteome</keyword>
<dbReference type="PANTHER" id="PTHR42928:SF5">
    <property type="entry name" value="BLR1237 PROTEIN"/>
    <property type="match status" value="1"/>
</dbReference>
<dbReference type="Gene3D" id="3.40.190.150">
    <property type="entry name" value="Bordetella uptake gene, domain 1"/>
    <property type="match status" value="1"/>
</dbReference>
<dbReference type="AlphaFoldDB" id="A0A3N1MC18"/>
<dbReference type="PIRSF" id="PIRSF017082">
    <property type="entry name" value="YflP"/>
    <property type="match status" value="1"/>
</dbReference>
<protein>
    <submittedName>
        <fullName evidence="3">Tripartite-type tricarboxylate transporter receptor subunit TctC</fullName>
    </submittedName>
</protein>
<evidence type="ECO:0000256" key="2">
    <source>
        <dbReference type="SAM" id="SignalP"/>
    </source>
</evidence>
<evidence type="ECO:0000313" key="4">
    <source>
        <dbReference type="Proteomes" id="UP000278222"/>
    </source>
</evidence>
<evidence type="ECO:0000256" key="1">
    <source>
        <dbReference type="ARBA" id="ARBA00006987"/>
    </source>
</evidence>
<dbReference type="PANTHER" id="PTHR42928">
    <property type="entry name" value="TRICARBOXYLATE-BINDING PROTEIN"/>
    <property type="match status" value="1"/>
</dbReference>
<dbReference type="CDD" id="cd07012">
    <property type="entry name" value="PBP2_Bug_TTT"/>
    <property type="match status" value="1"/>
</dbReference>
<accession>A0A3N1MC18</accession>
<proteinExistence type="inferred from homology"/>
<dbReference type="Pfam" id="PF03401">
    <property type="entry name" value="TctC"/>
    <property type="match status" value="1"/>
</dbReference>
<evidence type="ECO:0000313" key="3">
    <source>
        <dbReference type="EMBL" id="ROQ00300.1"/>
    </source>
</evidence>
<feature type="signal peptide" evidence="2">
    <location>
        <begin position="1"/>
        <end position="24"/>
    </location>
</feature>
<comment type="caution">
    <text evidence="3">The sequence shown here is derived from an EMBL/GenBank/DDBJ whole genome shotgun (WGS) entry which is preliminary data.</text>
</comment>
<dbReference type="SUPFAM" id="SSF53850">
    <property type="entry name" value="Periplasmic binding protein-like II"/>
    <property type="match status" value="1"/>
</dbReference>
<dbReference type="EMBL" id="RJKX01000013">
    <property type="protein sequence ID" value="ROQ00300.1"/>
    <property type="molecule type" value="Genomic_DNA"/>
</dbReference>
<feature type="chain" id="PRO_5018296238" evidence="2">
    <location>
        <begin position="25"/>
        <end position="323"/>
    </location>
</feature>
<dbReference type="Gene3D" id="3.40.190.10">
    <property type="entry name" value="Periplasmic binding protein-like II"/>
    <property type="match status" value="1"/>
</dbReference>
<dbReference type="Proteomes" id="UP000278222">
    <property type="component" value="Unassembled WGS sequence"/>
</dbReference>
<reference evidence="3 4" key="1">
    <citation type="submission" date="2018-11" db="EMBL/GenBank/DDBJ databases">
        <title>Genomic Encyclopedia of Type Strains, Phase IV (KMG-IV): sequencing the most valuable type-strain genomes for metagenomic binning, comparative biology and taxonomic classification.</title>
        <authorList>
            <person name="Goeker M."/>
        </authorList>
    </citation>
    <scope>NUCLEOTIDE SEQUENCE [LARGE SCALE GENOMIC DNA]</scope>
    <source>
        <strain evidence="3 4">DSM 5900</strain>
    </source>
</reference>
<dbReference type="RefSeq" id="WP_123689595.1">
    <property type="nucleotide sequence ID" value="NZ_AP019700.1"/>
</dbReference>